<accession>A0AAW8E8I1</accession>
<evidence type="ECO:0000313" key="2">
    <source>
        <dbReference type="EMBL" id="MDP9968852.1"/>
    </source>
</evidence>
<dbReference type="RefSeq" id="WP_307591437.1">
    <property type="nucleotide sequence ID" value="NZ_JAUSRV010000001.1"/>
</dbReference>
<comment type="caution">
    <text evidence="2">The sequence shown here is derived from an EMBL/GenBank/DDBJ whole genome shotgun (WGS) entry which is preliminary data.</text>
</comment>
<sequence>MKRVDSDVRDGQADDAHQAMFHRPALEGSGQPGLLSKLFDHALHELAAKRCVICAPSCVSKSNSMT</sequence>
<dbReference type="AlphaFoldDB" id="A0AAW8E8I1"/>
<name>A0AAW8E8I1_VARPD</name>
<evidence type="ECO:0000256" key="1">
    <source>
        <dbReference type="SAM" id="MobiDB-lite"/>
    </source>
</evidence>
<evidence type="ECO:0000313" key="3">
    <source>
        <dbReference type="Proteomes" id="UP001224845"/>
    </source>
</evidence>
<gene>
    <name evidence="2" type="ORF">J2W39_000075</name>
</gene>
<dbReference type="Proteomes" id="UP001224845">
    <property type="component" value="Unassembled WGS sequence"/>
</dbReference>
<organism evidence="2 3">
    <name type="scientific">Variovorax paradoxus</name>
    <dbReference type="NCBI Taxonomy" id="34073"/>
    <lineage>
        <taxon>Bacteria</taxon>
        <taxon>Pseudomonadati</taxon>
        <taxon>Pseudomonadota</taxon>
        <taxon>Betaproteobacteria</taxon>
        <taxon>Burkholderiales</taxon>
        <taxon>Comamonadaceae</taxon>
        <taxon>Variovorax</taxon>
    </lineage>
</organism>
<reference evidence="2" key="1">
    <citation type="submission" date="2023-07" db="EMBL/GenBank/DDBJ databases">
        <title>Sorghum-associated microbial communities from plants grown in Nebraska, USA.</title>
        <authorList>
            <person name="Schachtman D."/>
        </authorList>
    </citation>
    <scope>NUCLEOTIDE SEQUENCE</scope>
    <source>
        <strain evidence="2">DS3315</strain>
    </source>
</reference>
<dbReference type="EMBL" id="JAUSRV010000001">
    <property type="protein sequence ID" value="MDP9968852.1"/>
    <property type="molecule type" value="Genomic_DNA"/>
</dbReference>
<proteinExistence type="predicted"/>
<protein>
    <submittedName>
        <fullName evidence="2">Uncharacterized protein</fullName>
    </submittedName>
</protein>
<feature type="compositionally biased region" description="Basic and acidic residues" evidence="1">
    <location>
        <begin position="1"/>
        <end position="17"/>
    </location>
</feature>
<feature type="region of interest" description="Disordered" evidence="1">
    <location>
        <begin position="1"/>
        <end position="26"/>
    </location>
</feature>